<accession>A0AAV9GWU1</accession>
<protein>
    <submittedName>
        <fullName evidence="1">Uncharacterized protein</fullName>
    </submittedName>
</protein>
<dbReference type="EMBL" id="MU865927">
    <property type="protein sequence ID" value="KAK4451648.1"/>
    <property type="molecule type" value="Genomic_DNA"/>
</dbReference>
<gene>
    <name evidence="1" type="ORF">QBC34DRAFT_50239</name>
</gene>
<sequence>MCAAFFSRCSIPRNLRSGCPTLSSKTPGNLTTTCLGRTSRQIFHVMDSRALAWYAVVPHTSLVSKPSSGLSHGRLLRAHIFLASVGNWKTTQRHGKFNTAFRLVGPFERQGSLNVPRTLIARLACQVPPGAPKVGKYALAAGLLTGGFRMFGGALARLNPQALEAQKRGYLTSKAAGKQGSGISHVVRWRWLGYCHRLSERSAMYSRGLRVVESWRSRYRGGPLSRWGWTELMRLKKFDRNLWRRAL</sequence>
<comment type="caution">
    <text evidence="1">The sequence shown here is derived from an EMBL/GenBank/DDBJ whole genome shotgun (WGS) entry which is preliminary data.</text>
</comment>
<proteinExistence type="predicted"/>
<dbReference type="Proteomes" id="UP001321760">
    <property type="component" value="Unassembled WGS sequence"/>
</dbReference>
<name>A0AAV9GWU1_9PEZI</name>
<keyword evidence="2" id="KW-1185">Reference proteome</keyword>
<dbReference type="AlphaFoldDB" id="A0AAV9GWU1"/>
<reference evidence="1" key="2">
    <citation type="submission" date="2023-05" db="EMBL/GenBank/DDBJ databases">
        <authorList>
            <consortium name="Lawrence Berkeley National Laboratory"/>
            <person name="Steindorff A."/>
            <person name="Hensen N."/>
            <person name="Bonometti L."/>
            <person name="Westerberg I."/>
            <person name="Brannstrom I.O."/>
            <person name="Guillou S."/>
            <person name="Cros-Aarteil S."/>
            <person name="Calhoun S."/>
            <person name="Haridas S."/>
            <person name="Kuo A."/>
            <person name="Mondo S."/>
            <person name="Pangilinan J."/>
            <person name="Riley R."/>
            <person name="Labutti K."/>
            <person name="Andreopoulos B."/>
            <person name="Lipzen A."/>
            <person name="Chen C."/>
            <person name="Yanf M."/>
            <person name="Daum C."/>
            <person name="Ng V."/>
            <person name="Clum A."/>
            <person name="Ohm R."/>
            <person name="Martin F."/>
            <person name="Silar P."/>
            <person name="Natvig D."/>
            <person name="Lalanne C."/>
            <person name="Gautier V."/>
            <person name="Ament-Velasquez S.L."/>
            <person name="Kruys A."/>
            <person name="Hutchinson M.I."/>
            <person name="Powell A.J."/>
            <person name="Barry K."/>
            <person name="Miller A.N."/>
            <person name="Grigoriev I.V."/>
            <person name="Debuchy R."/>
            <person name="Gladieux P."/>
            <person name="Thoren M.H."/>
            <person name="Johannesson H."/>
        </authorList>
    </citation>
    <scope>NUCLEOTIDE SEQUENCE</scope>
    <source>
        <strain evidence="1">PSN243</strain>
    </source>
</reference>
<organism evidence="1 2">
    <name type="scientific">Podospora aff. communis PSN243</name>
    <dbReference type="NCBI Taxonomy" id="3040156"/>
    <lineage>
        <taxon>Eukaryota</taxon>
        <taxon>Fungi</taxon>
        <taxon>Dikarya</taxon>
        <taxon>Ascomycota</taxon>
        <taxon>Pezizomycotina</taxon>
        <taxon>Sordariomycetes</taxon>
        <taxon>Sordariomycetidae</taxon>
        <taxon>Sordariales</taxon>
        <taxon>Podosporaceae</taxon>
        <taxon>Podospora</taxon>
    </lineage>
</organism>
<reference evidence="1" key="1">
    <citation type="journal article" date="2023" name="Mol. Phylogenet. Evol.">
        <title>Genome-scale phylogeny and comparative genomics of the fungal order Sordariales.</title>
        <authorList>
            <person name="Hensen N."/>
            <person name="Bonometti L."/>
            <person name="Westerberg I."/>
            <person name="Brannstrom I.O."/>
            <person name="Guillou S."/>
            <person name="Cros-Aarteil S."/>
            <person name="Calhoun S."/>
            <person name="Haridas S."/>
            <person name="Kuo A."/>
            <person name="Mondo S."/>
            <person name="Pangilinan J."/>
            <person name="Riley R."/>
            <person name="LaButti K."/>
            <person name="Andreopoulos B."/>
            <person name="Lipzen A."/>
            <person name="Chen C."/>
            <person name="Yan M."/>
            <person name="Daum C."/>
            <person name="Ng V."/>
            <person name="Clum A."/>
            <person name="Steindorff A."/>
            <person name="Ohm R.A."/>
            <person name="Martin F."/>
            <person name="Silar P."/>
            <person name="Natvig D.O."/>
            <person name="Lalanne C."/>
            <person name="Gautier V."/>
            <person name="Ament-Velasquez S.L."/>
            <person name="Kruys A."/>
            <person name="Hutchinson M.I."/>
            <person name="Powell A.J."/>
            <person name="Barry K."/>
            <person name="Miller A.N."/>
            <person name="Grigoriev I.V."/>
            <person name="Debuchy R."/>
            <person name="Gladieux P."/>
            <person name="Hiltunen Thoren M."/>
            <person name="Johannesson H."/>
        </authorList>
    </citation>
    <scope>NUCLEOTIDE SEQUENCE</scope>
    <source>
        <strain evidence="1">PSN243</strain>
    </source>
</reference>
<evidence type="ECO:0000313" key="1">
    <source>
        <dbReference type="EMBL" id="KAK4451648.1"/>
    </source>
</evidence>
<evidence type="ECO:0000313" key="2">
    <source>
        <dbReference type="Proteomes" id="UP001321760"/>
    </source>
</evidence>